<dbReference type="EMBL" id="CP003653">
    <property type="protein sequence ID" value="AFZ37835.1"/>
    <property type="molecule type" value="Genomic_DNA"/>
</dbReference>
<feature type="transmembrane region" description="Helical" evidence="1">
    <location>
        <begin position="175"/>
        <end position="196"/>
    </location>
</feature>
<dbReference type="KEGG" id="scs:Sta7437_4366"/>
<feature type="transmembrane region" description="Helical" evidence="1">
    <location>
        <begin position="339"/>
        <end position="357"/>
    </location>
</feature>
<feature type="transmembrane region" description="Helical" evidence="1">
    <location>
        <begin position="112"/>
        <end position="135"/>
    </location>
</feature>
<dbReference type="SUPFAM" id="SSF103473">
    <property type="entry name" value="MFS general substrate transporter"/>
    <property type="match status" value="1"/>
</dbReference>
<dbReference type="PANTHER" id="PTHR23528:SF1">
    <property type="entry name" value="MAJOR FACILITATOR SUPERFAMILY (MFS) PROFILE DOMAIN-CONTAINING PROTEIN"/>
    <property type="match status" value="1"/>
</dbReference>
<feature type="transmembrane region" description="Helical" evidence="1">
    <location>
        <begin position="250"/>
        <end position="268"/>
    </location>
</feature>
<feature type="transmembrane region" description="Helical" evidence="1">
    <location>
        <begin position="144"/>
        <end position="163"/>
    </location>
</feature>
<reference evidence="3" key="1">
    <citation type="journal article" date="2013" name="Proc. Natl. Acad. Sci. U.S.A.">
        <title>Improving the coverage of the cyanobacterial phylum using diversity-driven genome sequencing.</title>
        <authorList>
            <person name="Shih P.M."/>
            <person name="Wu D."/>
            <person name="Latifi A."/>
            <person name="Axen S.D."/>
            <person name="Fewer D.P."/>
            <person name="Talla E."/>
            <person name="Calteau A."/>
            <person name="Cai F."/>
            <person name="Tandeau de Marsac N."/>
            <person name="Rippka R."/>
            <person name="Herdman M."/>
            <person name="Sivonen K."/>
            <person name="Coursin T."/>
            <person name="Laurent T."/>
            <person name="Goodwin L."/>
            <person name="Nolan M."/>
            <person name="Davenport K.W."/>
            <person name="Han C.S."/>
            <person name="Rubin E.M."/>
            <person name="Eisen J.A."/>
            <person name="Woyke T."/>
            <person name="Gugger M."/>
            <person name="Kerfeld C.A."/>
        </authorList>
    </citation>
    <scope>NUCLEOTIDE SEQUENCE [LARGE SCALE GENOMIC DNA]</scope>
    <source>
        <strain evidence="3">ATCC 29371 / PCC 7437</strain>
    </source>
</reference>
<protein>
    <submittedName>
        <fullName evidence="2">Major facilitator superfamily MFS_1</fullName>
    </submittedName>
</protein>
<dbReference type="STRING" id="111780.Sta7437_4366"/>
<gene>
    <name evidence="2" type="ordered locus">Sta7437_4366</name>
</gene>
<dbReference type="AlphaFoldDB" id="K9XZ07"/>
<feature type="transmembrane region" description="Helical" evidence="1">
    <location>
        <begin position="363"/>
        <end position="385"/>
    </location>
</feature>
<feature type="transmembrane region" description="Helical" evidence="1">
    <location>
        <begin position="44"/>
        <end position="67"/>
    </location>
</feature>
<keyword evidence="1" id="KW-0472">Membrane</keyword>
<feature type="transmembrane region" description="Helical" evidence="1">
    <location>
        <begin position="275"/>
        <end position="296"/>
    </location>
</feature>
<dbReference type="OrthoDB" id="457462at2"/>
<dbReference type="Pfam" id="PF07690">
    <property type="entry name" value="MFS_1"/>
    <property type="match status" value="1"/>
</dbReference>
<dbReference type="GO" id="GO:0022857">
    <property type="term" value="F:transmembrane transporter activity"/>
    <property type="evidence" value="ECO:0007669"/>
    <property type="project" value="InterPro"/>
</dbReference>
<accession>K9XZ07</accession>
<name>K9XZ07_STAC7</name>
<dbReference type="PANTHER" id="PTHR23528">
    <property type="match status" value="1"/>
</dbReference>
<keyword evidence="1" id="KW-1133">Transmembrane helix</keyword>
<feature type="transmembrane region" description="Helical" evidence="1">
    <location>
        <begin position="79"/>
        <end position="100"/>
    </location>
</feature>
<organism evidence="2 3">
    <name type="scientific">Stanieria cyanosphaera (strain ATCC 29371 / PCC 7437)</name>
    <dbReference type="NCBI Taxonomy" id="111780"/>
    <lineage>
        <taxon>Bacteria</taxon>
        <taxon>Bacillati</taxon>
        <taxon>Cyanobacteriota</taxon>
        <taxon>Cyanophyceae</taxon>
        <taxon>Pleurocapsales</taxon>
        <taxon>Dermocarpellaceae</taxon>
        <taxon>Stanieria</taxon>
    </lineage>
</organism>
<evidence type="ECO:0000313" key="3">
    <source>
        <dbReference type="Proteomes" id="UP000010473"/>
    </source>
</evidence>
<proteinExistence type="predicted"/>
<dbReference type="eggNOG" id="COG2211">
    <property type="taxonomic scope" value="Bacteria"/>
</dbReference>
<feature type="transmembrane region" description="Helical" evidence="1">
    <location>
        <begin position="302"/>
        <end position="327"/>
    </location>
</feature>
<evidence type="ECO:0000313" key="2">
    <source>
        <dbReference type="EMBL" id="AFZ37835.1"/>
    </source>
</evidence>
<feature type="transmembrane region" description="Helical" evidence="1">
    <location>
        <begin position="208"/>
        <end position="230"/>
    </location>
</feature>
<dbReference type="Proteomes" id="UP000010473">
    <property type="component" value="Chromosome"/>
</dbReference>
<keyword evidence="1" id="KW-0812">Transmembrane</keyword>
<evidence type="ECO:0000256" key="1">
    <source>
        <dbReference type="SAM" id="Phobius"/>
    </source>
</evidence>
<feature type="transmembrane region" description="Helical" evidence="1">
    <location>
        <begin position="12"/>
        <end position="32"/>
    </location>
</feature>
<dbReference type="InterPro" id="IPR011701">
    <property type="entry name" value="MFS"/>
</dbReference>
<keyword evidence="3" id="KW-1185">Reference proteome</keyword>
<dbReference type="Gene3D" id="1.20.1250.20">
    <property type="entry name" value="MFS general substrate transporter like domains"/>
    <property type="match status" value="1"/>
</dbReference>
<dbReference type="RefSeq" id="WP_015195489.1">
    <property type="nucleotide sequence ID" value="NC_019748.1"/>
</dbReference>
<sequence length="394" mass="42965">MTKNNILWSKVWAIAAVQGAITLTYIVYNLYLPALIFELRLSTSLATTILIVEHALAAFIKPVFGYLSDRQQRRFGTRIRMIVIAAILASAFLIIVPVLVILGEINPIWRRLFPTIAISWAVTTAICYVPTIALLRSCAPPEKLAQAASVLTLVVTIISALQFDVHNLILKLGESFTFTISSISLLAAVALIRWLYPPQRAMINNHELESIYLPIFALIFTIGLGIAWGIRFLTPTLNNVFSLQIGQDHSRLAIMIFFIALGLAAFPAGKLATKLGNSFGMLVGLAVTIFCLQLLILVPNQIILGMILIILIFALSLVLNSSVPFVFSLVLHQDTGLGTGLYFGGLAAGISCFNVVFPQPQQITINIGAIGTTVSFLLALLAIAFSMQLKIQED</sequence>
<dbReference type="HOGENOM" id="CLU_038661_0_0_3"/>
<dbReference type="InterPro" id="IPR036259">
    <property type="entry name" value="MFS_trans_sf"/>
</dbReference>